<reference evidence="8" key="1">
    <citation type="submission" date="2022-07" db="EMBL/GenBank/DDBJ databases">
        <title>The genome of Lyophyllum shimeji provides insight into the initial evolution of ectomycorrhizal fungal genome.</title>
        <authorList>
            <person name="Kobayashi Y."/>
            <person name="Shibata T."/>
            <person name="Hirakawa H."/>
            <person name="Shigenobu S."/>
            <person name="Nishiyama T."/>
            <person name="Yamada A."/>
            <person name="Hasebe M."/>
            <person name="Kawaguchi M."/>
        </authorList>
    </citation>
    <scope>NUCLEOTIDE SEQUENCE</scope>
    <source>
        <strain evidence="8">AT787</strain>
    </source>
</reference>
<dbReference type="InterPro" id="IPR050815">
    <property type="entry name" value="TF_fung"/>
</dbReference>
<dbReference type="EMBL" id="BRPK01000002">
    <property type="protein sequence ID" value="GLB35522.1"/>
    <property type="molecule type" value="Genomic_DNA"/>
</dbReference>
<dbReference type="GO" id="GO:0000981">
    <property type="term" value="F:DNA-binding transcription factor activity, RNA polymerase II-specific"/>
    <property type="evidence" value="ECO:0007669"/>
    <property type="project" value="InterPro"/>
</dbReference>
<proteinExistence type="predicted"/>
<dbReference type="PANTHER" id="PTHR47338">
    <property type="entry name" value="ZN(II)2CYS6 TRANSCRIPTION FACTOR (EUROFUNG)-RELATED"/>
    <property type="match status" value="1"/>
</dbReference>
<dbReference type="SUPFAM" id="SSF57701">
    <property type="entry name" value="Zn2/Cys6 DNA-binding domain"/>
    <property type="match status" value="1"/>
</dbReference>
<dbReference type="OrthoDB" id="2123952at2759"/>
<keyword evidence="4" id="KW-0804">Transcription</keyword>
<dbReference type="InterPro" id="IPR001138">
    <property type="entry name" value="Zn2Cys6_DnaBD"/>
</dbReference>
<dbReference type="SMART" id="SM00066">
    <property type="entry name" value="GAL4"/>
    <property type="match status" value="1"/>
</dbReference>
<keyword evidence="9" id="KW-1185">Reference proteome</keyword>
<keyword evidence="3" id="KW-0805">Transcription regulation</keyword>
<dbReference type="Gene3D" id="4.10.240.10">
    <property type="entry name" value="Zn(2)-C6 fungal-type DNA-binding domain"/>
    <property type="match status" value="1"/>
</dbReference>
<evidence type="ECO:0000256" key="1">
    <source>
        <dbReference type="ARBA" id="ARBA00004123"/>
    </source>
</evidence>
<comment type="caution">
    <text evidence="8">The sequence shown here is derived from an EMBL/GenBank/DDBJ whole genome shotgun (WGS) entry which is preliminary data.</text>
</comment>
<dbReference type="InterPro" id="IPR036864">
    <property type="entry name" value="Zn2-C6_fun-type_DNA-bd_sf"/>
</dbReference>
<feature type="region of interest" description="Disordered" evidence="6">
    <location>
        <begin position="71"/>
        <end position="91"/>
    </location>
</feature>
<evidence type="ECO:0000313" key="8">
    <source>
        <dbReference type="EMBL" id="GLB35522.1"/>
    </source>
</evidence>
<dbReference type="InterPro" id="IPR007219">
    <property type="entry name" value="XnlR_reg_dom"/>
</dbReference>
<sequence length="574" mass="64148">MPPHKSENTLRRGTACLSCRKRKLKCDGTRPVCRQCTKMNRGHTCEYDDKQRKSRTQLLKEQLSQLERRLHELESKSKSSSSSPAPPSPPFQYDFESFGLEAFNDAPVASSSKYSLVNATSSSDTSPSPTPSGSRLANQSALFHPGDKYWLPSESSRPSSASNSVLGAPSQVDPRVSLSPRARRYLLDVFMNHRHQCWFYASMDRFLNSSLNQEPHPALINAMYLLACHFAHMPFYSEMIPAFFVQTQHEINAALDTSDRLADIVQASSLLAIYLYMNNRVVEGYRHTFSAVRLAIGLGLHQISTSNTIAKVYPRQTPLIPIAPPRDARELSDRIFAFWQVFMIDRCWSVANGLPLALPDKNTPQCRILTRWPSALGHWPDDGFQPPIQSFFDGLDTLGASEQFMPALKAKAAALYELTSRSKTFGSDPNDWAYCFAEAAVQRFSSTIPSLTFDRDYFMVQTVIYTSFVHLQRHVLFDGRALKAGNSIVQLILQLRDADWQYLDPIISVCWFTVAEMFICAIMSAKVDAFAGDVSNIVSVCTSGLDVLSHALTTYGAYCPLSGDLALKVELARG</sequence>
<keyword evidence="5" id="KW-0539">Nucleus</keyword>
<accession>A0A9P3PHK2</accession>
<dbReference type="GO" id="GO:0005634">
    <property type="term" value="C:nucleus"/>
    <property type="evidence" value="ECO:0007669"/>
    <property type="project" value="UniProtKB-SubCell"/>
</dbReference>
<feature type="region of interest" description="Disordered" evidence="6">
    <location>
        <begin position="152"/>
        <end position="173"/>
    </location>
</feature>
<name>A0A9P3PHK2_LYOSH</name>
<dbReference type="Pfam" id="PF00172">
    <property type="entry name" value="Zn_clus"/>
    <property type="match status" value="1"/>
</dbReference>
<dbReference type="Proteomes" id="UP001063166">
    <property type="component" value="Unassembled WGS sequence"/>
</dbReference>
<comment type="subcellular location">
    <subcellularLocation>
        <location evidence="1">Nucleus</location>
    </subcellularLocation>
</comment>
<evidence type="ECO:0000256" key="3">
    <source>
        <dbReference type="ARBA" id="ARBA00023015"/>
    </source>
</evidence>
<feature type="compositionally biased region" description="Low complexity" evidence="6">
    <location>
        <begin position="153"/>
        <end position="164"/>
    </location>
</feature>
<dbReference type="PROSITE" id="PS00463">
    <property type="entry name" value="ZN2_CY6_FUNGAL_1"/>
    <property type="match status" value="1"/>
</dbReference>
<evidence type="ECO:0000256" key="6">
    <source>
        <dbReference type="SAM" id="MobiDB-lite"/>
    </source>
</evidence>
<evidence type="ECO:0000256" key="4">
    <source>
        <dbReference type="ARBA" id="ARBA00023163"/>
    </source>
</evidence>
<dbReference type="AlphaFoldDB" id="A0A9P3PHK2"/>
<evidence type="ECO:0000259" key="7">
    <source>
        <dbReference type="PROSITE" id="PS50048"/>
    </source>
</evidence>
<dbReference type="PANTHER" id="PTHR47338:SF29">
    <property type="entry name" value="ZN(2)-C6 FUNGAL-TYPE DOMAIN-CONTAINING PROTEIN"/>
    <property type="match status" value="1"/>
</dbReference>
<gene>
    <name evidence="8" type="ORF">LshimejAT787_0210870</name>
</gene>
<evidence type="ECO:0000313" key="9">
    <source>
        <dbReference type="Proteomes" id="UP001063166"/>
    </source>
</evidence>
<feature type="region of interest" description="Disordered" evidence="6">
    <location>
        <begin position="118"/>
        <end position="138"/>
    </location>
</feature>
<dbReference type="GO" id="GO:0006351">
    <property type="term" value="P:DNA-templated transcription"/>
    <property type="evidence" value="ECO:0007669"/>
    <property type="project" value="InterPro"/>
</dbReference>
<dbReference type="CDD" id="cd12148">
    <property type="entry name" value="fungal_TF_MHR"/>
    <property type="match status" value="1"/>
</dbReference>
<dbReference type="PROSITE" id="PS50048">
    <property type="entry name" value="ZN2_CY6_FUNGAL_2"/>
    <property type="match status" value="1"/>
</dbReference>
<feature type="compositionally biased region" description="Low complexity" evidence="6">
    <location>
        <begin position="120"/>
        <end position="134"/>
    </location>
</feature>
<dbReference type="GO" id="GO:0003677">
    <property type="term" value="F:DNA binding"/>
    <property type="evidence" value="ECO:0007669"/>
    <property type="project" value="InterPro"/>
</dbReference>
<keyword evidence="2" id="KW-0479">Metal-binding</keyword>
<dbReference type="CDD" id="cd00067">
    <property type="entry name" value="GAL4"/>
    <property type="match status" value="1"/>
</dbReference>
<dbReference type="SMART" id="SM00906">
    <property type="entry name" value="Fungal_trans"/>
    <property type="match status" value="1"/>
</dbReference>
<protein>
    <recommendedName>
        <fullName evidence="7">Zn(2)-C6 fungal-type domain-containing protein</fullName>
    </recommendedName>
</protein>
<evidence type="ECO:0000256" key="2">
    <source>
        <dbReference type="ARBA" id="ARBA00022723"/>
    </source>
</evidence>
<organism evidence="8 9">
    <name type="scientific">Lyophyllum shimeji</name>
    <name type="common">Hon-shimeji</name>
    <name type="synonym">Tricholoma shimeji</name>
    <dbReference type="NCBI Taxonomy" id="47721"/>
    <lineage>
        <taxon>Eukaryota</taxon>
        <taxon>Fungi</taxon>
        <taxon>Dikarya</taxon>
        <taxon>Basidiomycota</taxon>
        <taxon>Agaricomycotina</taxon>
        <taxon>Agaricomycetes</taxon>
        <taxon>Agaricomycetidae</taxon>
        <taxon>Agaricales</taxon>
        <taxon>Tricholomatineae</taxon>
        <taxon>Lyophyllaceae</taxon>
        <taxon>Lyophyllum</taxon>
    </lineage>
</organism>
<dbReference type="GO" id="GO:0008270">
    <property type="term" value="F:zinc ion binding"/>
    <property type="evidence" value="ECO:0007669"/>
    <property type="project" value="InterPro"/>
</dbReference>
<dbReference type="Pfam" id="PF04082">
    <property type="entry name" value="Fungal_trans"/>
    <property type="match status" value="1"/>
</dbReference>
<evidence type="ECO:0000256" key="5">
    <source>
        <dbReference type="ARBA" id="ARBA00023242"/>
    </source>
</evidence>
<feature type="domain" description="Zn(2)-C6 fungal-type" evidence="7">
    <location>
        <begin position="15"/>
        <end position="47"/>
    </location>
</feature>